<feature type="binding site" evidence="11">
    <location>
        <position position="275"/>
    </location>
    <ligand>
        <name>pyrroloquinoline quinone</name>
        <dbReference type="ChEBI" id="CHEBI:58442"/>
    </ligand>
</feature>
<dbReference type="PROSITE" id="PS51257">
    <property type="entry name" value="PROKAR_LIPOPROTEIN"/>
    <property type="match status" value="1"/>
</dbReference>
<dbReference type="InterPro" id="IPR018391">
    <property type="entry name" value="PQQ_b-propeller_rpt"/>
</dbReference>
<feature type="binding site" evidence="11">
    <location>
        <position position="195"/>
    </location>
    <ligand>
        <name>pyrroloquinoline quinone</name>
        <dbReference type="ChEBI" id="CHEBI:58442"/>
    </ligand>
</feature>
<dbReference type="GO" id="GO:0005509">
    <property type="term" value="F:calcium ion binding"/>
    <property type="evidence" value="ECO:0007669"/>
    <property type="project" value="InterPro"/>
</dbReference>
<comment type="cofactor">
    <cofactor evidence="11">
        <name>heme c</name>
        <dbReference type="ChEBI" id="CHEBI:61717"/>
    </cofactor>
    <text evidence="11">Binds 1 heme c group per subunit.</text>
</comment>
<dbReference type="GO" id="GO:0016020">
    <property type="term" value="C:membrane"/>
    <property type="evidence" value="ECO:0007669"/>
    <property type="project" value="InterPro"/>
</dbReference>
<dbReference type="SUPFAM" id="SSF46626">
    <property type="entry name" value="Cytochrome c"/>
    <property type="match status" value="1"/>
</dbReference>
<dbReference type="GO" id="GO:0009055">
    <property type="term" value="F:electron transfer activity"/>
    <property type="evidence" value="ECO:0007669"/>
    <property type="project" value="InterPro"/>
</dbReference>
<dbReference type="InterPro" id="IPR011047">
    <property type="entry name" value="Quinoprotein_ADH-like_sf"/>
</dbReference>
<feature type="binding site" evidence="12">
    <location>
        <position position="340"/>
    </location>
    <ligand>
        <name>Ca(2+)</name>
        <dbReference type="ChEBI" id="CHEBI:29108"/>
    </ligand>
</feature>
<evidence type="ECO:0000256" key="5">
    <source>
        <dbReference type="ARBA" id="ARBA00022837"/>
    </source>
</evidence>
<feature type="binding site" evidence="11">
    <location>
        <begin position="430"/>
        <end position="431"/>
    </location>
    <ligand>
        <name>pyrroloquinoline quinone</name>
        <dbReference type="ChEBI" id="CHEBI:58442"/>
    </ligand>
</feature>
<keyword evidence="2 11" id="KW-0349">Heme</keyword>
<feature type="binding site" description="covalent" evidence="11">
    <location>
        <position position="651"/>
    </location>
    <ligand>
        <name>heme c</name>
        <dbReference type="ChEBI" id="CHEBI:61717"/>
    </ligand>
</feature>
<dbReference type="CDD" id="cd10279">
    <property type="entry name" value="PQQ_ADH_II"/>
    <property type="match status" value="1"/>
</dbReference>
<evidence type="ECO:0000313" key="16">
    <source>
        <dbReference type="EMBL" id="SNS58165.1"/>
    </source>
</evidence>
<accession>A0A239FMQ4</accession>
<evidence type="ECO:0000259" key="15">
    <source>
        <dbReference type="PROSITE" id="PS51007"/>
    </source>
</evidence>
<feature type="disulfide bond" evidence="13">
    <location>
        <begin position="145"/>
        <end position="146"/>
    </location>
</feature>
<keyword evidence="8 12" id="KW-0408">Iron</keyword>
<dbReference type="Gene3D" id="1.10.760.10">
    <property type="entry name" value="Cytochrome c-like domain"/>
    <property type="match status" value="1"/>
</dbReference>
<feature type="binding site" description="axial binding residue" evidence="12">
    <location>
        <position position="691"/>
    </location>
    <ligand>
        <name>heme c</name>
        <dbReference type="ChEBI" id="CHEBI:61717"/>
    </ligand>
    <ligandPart>
        <name>Fe</name>
        <dbReference type="ChEBI" id="CHEBI:18248"/>
    </ligandPart>
</feature>
<feature type="binding site" evidence="11">
    <location>
        <begin position="211"/>
        <end position="212"/>
    </location>
    <ligand>
        <name>pyrroloquinoline quinone</name>
        <dbReference type="ChEBI" id="CHEBI:58442"/>
    </ligand>
</feature>
<keyword evidence="17" id="KW-1185">Reference proteome</keyword>
<evidence type="ECO:0000313" key="17">
    <source>
        <dbReference type="Proteomes" id="UP000198339"/>
    </source>
</evidence>
<keyword evidence="9 13" id="KW-1015">Disulfide bond</keyword>
<dbReference type="InterPro" id="IPR036909">
    <property type="entry name" value="Cyt_c-like_dom_sf"/>
</dbReference>
<keyword evidence="6 11" id="KW-0634">PQQ</keyword>
<organism evidence="16 17">
    <name type="scientific">Sphingopyxis indica</name>
    <dbReference type="NCBI Taxonomy" id="436663"/>
    <lineage>
        <taxon>Bacteria</taxon>
        <taxon>Pseudomonadati</taxon>
        <taxon>Pseudomonadota</taxon>
        <taxon>Alphaproteobacteria</taxon>
        <taxon>Sphingomonadales</taxon>
        <taxon>Sphingomonadaceae</taxon>
        <taxon>Sphingopyxis</taxon>
    </lineage>
</organism>
<evidence type="ECO:0000256" key="2">
    <source>
        <dbReference type="ARBA" id="ARBA00022617"/>
    </source>
</evidence>
<evidence type="ECO:0000256" key="3">
    <source>
        <dbReference type="ARBA" id="ARBA00022723"/>
    </source>
</evidence>
<evidence type="ECO:0000256" key="11">
    <source>
        <dbReference type="PIRSR" id="PIRSR617512-2"/>
    </source>
</evidence>
<protein>
    <submittedName>
        <fullName evidence="16">Quinohemoprotein ethanol dehydrogenase</fullName>
    </submittedName>
</protein>
<dbReference type="GO" id="GO:0016614">
    <property type="term" value="F:oxidoreductase activity, acting on CH-OH group of donors"/>
    <property type="evidence" value="ECO:0007669"/>
    <property type="project" value="InterPro"/>
</dbReference>
<comment type="cofactor">
    <cofactor evidence="11">
        <name>pyrroloquinoline quinone</name>
        <dbReference type="ChEBI" id="CHEBI:58442"/>
    </cofactor>
    <text evidence="11">Binds 1 PQQ group per subunit.</text>
</comment>
<keyword evidence="4 14" id="KW-0732">Signal</keyword>
<evidence type="ECO:0000256" key="10">
    <source>
        <dbReference type="PIRSR" id="PIRSR617512-1"/>
    </source>
</evidence>
<evidence type="ECO:0000256" key="6">
    <source>
        <dbReference type="ARBA" id="ARBA00022891"/>
    </source>
</evidence>
<proteinExistence type="inferred from homology"/>
<dbReference type="Pfam" id="PF01011">
    <property type="entry name" value="PQQ"/>
    <property type="match status" value="2"/>
</dbReference>
<evidence type="ECO:0000256" key="1">
    <source>
        <dbReference type="ARBA" id="ARBA00008156"/>
    </source>
</evidence>
<evidence type="ECO:0000256" key="12">
    <source>
        <dbReference type="PIRSR" id="PIRSR617512-3"/>
    </source>
</evidence>
<feature type="signal peptide" evidence="14">
    <location>
        <begin position="1"/>
        <end position="23"/>
    </location>
</feature>
<evidence type="ECO:0000256" key="14">
    <source>
        <dbReference type="SAM" id="SignalP"/>
    </source>
</evidence>
<sequence length="730" mass="77653">MAKRVWSAALLGGAALILAGCNASTTDDGDATSSVSTLDPAEQASEALLKTGGNGDDWAGIGYGYDEQRFSPLTDINDRNVGELGIAWYADLDDARGQEATPVVVDGVLYVSHAWSKVDAWDAATGKKLWAFDPQVPGDRAVNACCDVVNRGVALWGDKLFVGTIDGRLIALDKKTGKELWSTQTFDVRQPYTITGAPRVVKDMVLIGNGGAEFGVRGYVTAYDADTGKQKWRFYTVPNPNGRPDNAASDDILASKAAPTWSDEGEWKTSGGGGTVWDAIVYDKDLDQIYLGVGNGNPWNHGTRSKGVGDNLFLSSIVALDANTGAYKWHYQETPAETWDYTATQPIILAEQQVDGRPTKVLYHAPKNGFFFTIDRTTGKLVGAEPFVDGINWATGYDLKTGRPIENPEARYYKTGKPFIAIPGALGAHNWHPMSFNPATGLVYIPAQQVPQGYLQDMTELDKRKVLGFNVGTSLSGTMLPDDAAAFKAAIAATTGRLVAFDPRAGKVAWSVDYPAAWNGGTMTTAGNLVFQGTSLGRFRAYAADTGKQLLDLDMQSGIVGAPSTFRVGGVQYVAFMTSKGGAFPLAGGIAGGAARKVPNIPRLVVLKLGGSVELPPAPTTKLAWNPPAPIGTGEQIAAGKAHFGRYCQVCHGDSAIGNGFTPDLRVSGTLGNADAWKSVLLDGALKDRGMVSFAKVLTPADAEAIRAYVIERSNWTKKNLPEVSAPVGR</sequence>
<evidence type="ECO:0000256" key="7">
    <source>
        <dbReference type="ARBA" id="ARBA00023002"/>
    </source>
</evidence>
<dbReference type="InterPro" id="IPR017512">
    <property type="entry name" value="PQQ_MeOH/EtOH_DH"/>
</dbReference>
<dbReference type="RefSeq" id="WP_089214942.1">
    <property type="nucleotide sequence ID" value="NZ_FZPA01000002.1"/>
</dbReference>
<dbReference type="GO" id="GO:0020037">
    <property type="term" value="F:heme binding"/>
    <property type="evidence" value="ECO:0007669"/>
    <property type="project" value="InterPro"/>
</dbReference>
<feature type="binding site" evidence="11">
    <location>
        <position position="151"/>
    </location>
    <ligand>
        <name>pyrroloquinoline quinone</name>
        <dbReference type="ChEBI" id="CHEBI:58442"/>
    </ligand>
</feature>
<feature type="binding site" description="covalent" evidence="11">
    <location>
        <position position="648"/>
    </location>
    <ligand>
        <name>heme c</name>
        <dbReference type="ChEBI" id="CHEBI:61717"/>
    </ligand>
</feature>
<feature type="binding site" description="axial binding residue" evidence="12">
    <location>
        <position position="652"/>
    </location>
    <ligand>
        <name>heme c</name>
        <dbReference type="ChEBI" id="CHEBI:61717"/>
    </ligand>
    <ligandPart>
        <name>Fe</name>
        <dbReference type="ChEBI" id="CHEBI:18248"/>
    </ligandPart>
</feature>
<feature type="binding site" evidence="11">
    <location>
        <position position="367"/>
    </location>
    <ligand>
        <name>pyrroloquinoline quinone</name>
        <dbReference type="ChEBI" id="CHEBI:58442"/>
    </ligand>
</feature>
<evidence type="ECO:0000256" key="8">
    <source>
        <dbReference type="ARBA" id="ARBA00023004"/>
    </source>
</evidence>
<comment type="similarity">
    <text evidence="1">Belongs to the bacterial PQQ dehydrogenase family.</text>
</comment>
<dbReference type="InterPro" id="IPR009056">
    <property type="entry name" value="Cyt_c-like_dom"/>
</dbReference>
<evidence type="ECO:0000256" key="4">
    <source>
        <dbReference type="ARBA" id="ARBA00022729"/>
    </source>
</evidence>
<name>A0A239FMQ4_9SPHN</name>
<dbReference type="Pfam" id="PF13442">
    <property type="entry name" value="Cytochrome_CBB3"/>
    <property type="match status" value="1"/>
</dbReference>
<gene>
    <name evidence="16" type="ORF">SAMN06295955_102160</name>
</gene>
<dbReference type="PROSITE" id="PS51007">
    <property type="entry name" value="CYTC"/>
    <property type="match status" value="1"/>
</dbReference>
<keyword evidence="3 12" id="KW-0479">Metal-binding</keyword>
<dbReference type="SUPFAM" id="SSF50998">
    <property type="entry name" value="Quinoprotein alcohol dehydrogenase-like"/>
    <property type="match status" value="1"/>
</dbReference>
<dbReference type="PANTHER" id="PTHR32303">
    <property type="entry name" value="QUINOPROTEIN ALCOHOL DEHYDROGENASE (CYTOCHROME C)"/>
    <property type="match status" value="1"/>
</dbReference>
<dbReference type="EMBL" id="FZPA01000002">
    <property type="protein sequence ID" value="SNS58165.1"/>
    <property type="molecule type" value="Genomic_DNA"/>
</dbReference>
<feature type="binding site" evidence="11">
    <location>
        <position position="99"/>
    </location>
    <ligand>
        <name>pyrroloquinoline quinone</name>
        <dbReference type="ChEBI" id="CHEBI:58442"/>
    </ligand>
</feature>
<dbReference type="InterPro" id="IPR002372">
    <property type="entry name" value="PQQ_rpt_dom"/>
</dbReference>
<evidence type="ECO:0000256" key="9">
    <source>
        <dbReference type="ARBA" id="ARBA00023157"/>
    </source>
</evidence>
<feature type="binding site" evidence="12">
    <location>
        <position position="295"/>
    </location>
    <ligand>
        <name>Ca(2+)</name>
        <dbReference type="ChEBI" id="CHEBI:29108"/>
    </ligand>
</feature>
<feature type="chain" id="PRO_5012037313" evidence="14">
    <location>
        <begin position="24"/>
        <end position="730"/>
    </location>
</feature>
<feature type="binding site" evidence="12">
    <location>
        <position position="213"/>
    </location>
    <ligand>
        <name>Ca(2+)</name>
        <dbReference type="ChEBI" id="CHEBI:29108"/>
    </ligand>
</feature>
<keyword evidence="5 12" id="KW-0106">Calcium</keyword>
<feature type="active site" description="Proton acceptor" evidence="10">
    <location>
        <position position="340"/>
    </location>
</feature>
<feature type="domain" description="Cytochrome c" evidence="15">
    <location>
        <begin position="635"/>
        <end position="714"/>
    </location>
</feature>
<reference evidence="16 17" key="1">
    <citation type="submission" date="2017-06" db="EMBL/GenBank/DDBJ databases">
        <authorList>
            <person name="Kim H.J."/>
            <person name="Triplett B.A."/>
        </authorList>
    </citation>
    <scope>NUCLEOTIDE SEQUENCE [LARGE SCALE GENOMIC DNA]</scope>
    <source>
        <strain evidence="16 17">DS15</strain>
    </source>
</reference>
<keyword evidence="7" id="KW-0560">Oxidoreductase</keyword>
<dbReference type="Proteomes" id="UP000198339">
    <property type="component" value="Unassembled WGS sequence"/>
</dbReference>
<dbReference type="Gene3D" id="2.140.10.10">
    <property type="entry name" value="Quinoprotein alcohol dehydrogenase-like superfamily"/>
    <property type="match status" value="1"/>
</dbReference>
<dbReference type="SMART" id="SM00564">
    <property type="entry name" value="PQQ"/>
    <property type="match status" value="6"/>
</dbReference>
<dbReference type="AlphaFoldDB" id="A0A239FMQ4"/>
<dbReference type="OrthoDB" id="9794322at2"/>
<evidence type="ECO:0000256" key="13">
    <source>
        <dbReference type="PIRSR" id="PIRSR617512-4"/>
    </source>
</evidence>
<comment type="cofactor">
    <cofactor evidence="12">
        <name>Ca(2+)</name>
        <dbReference type="ChEBI" id="CHEBI:29108"/>
    </cofactor>
    <text evidence="12">Binds 1 Ca(2+) ion per subunit.</text>
</comment>
<dbReference type="NCBIfam" id="TIGR03075">
    <property type="entry name" value="PQQ_enz_alc_DH"/>
    <property type="match status" value="1"/>
</dbReference>